<feature type="region of interest" description="Disordered" evidence="1">
    <location>
        <begin position="99"/>
        <end position="119"/>
    </location>
</feature>
<accession>A0ABQ9WII9</accession>
<evidence type="ECO:0000313" key="2">
    <source>
        <dbReference type="EMBL" id="KAK2121456.1"/>
    </source>
</evidence>
<dbReference type="Proteomes" id="UP001266305">
    <property type="component" value="Unassembled WGS sequence"/>
</dbReference>
<protein>
    <submittedName>
        <fullName evidence="2">Uncharacterized protein</fullName>
    </submittedName>
</protein>
<name>A0ABQ9WII9_SAGOE</name>
<sequence>MEEKATVTLSLGSSTCSIGMATGKGCLQKGPGSFQGDGVGGLHKEECVKSHGLKHVGKLSCQVRVIPSGYGTVHTKGQLSEPKWGVYFYVGGERFAQYGQPEPEQEEKHVYEGQSLKGV</sequence>
<evidence type="ECO:0000313" key="3">
    <source>
        <dbReference type="Proteomes" id="UP001266305"/>
    </source>
</evidence>
<dbReference type="EMBL" id="JASSZA010000001">
    <property type="protein sequence ID" value="KAK2121456.1"/>
    <property type="molecule type" value="Genomic_DNA"/>
</dbReference>
<proteinExistence type="predicted"/>
<keyword evidence="3" id="KW-1185">Reference proteome</keyword>
<evidence type="ECO:0000256" key="1">
    <source>
        <dbReference type="SAM" id="MobiDB-lite"/>
    </source>
</evidence>
<organism evidence="2 3">
    <name type="scientific">Saguinus oedipus</name>
    <name type="common">Cotton-top tamarin</name>
    <name type="synonym">Oedipomidas oedipus</name>
    <dbReference type="NCBI Taxonomy" id="9490"/>
    <lineage>
        <taxon>Eukaryota</taxon>
        <taxon>Metazoa</taxon>
        <taxon>Chordata</taxon>
        <taxon>Craniata</taxon>
        <taxon>Vertebrata</taxon>
        <taxon>Euteleostomi</taxon>
        <taxon>Mammalia</taxon>
        <taxon>Eutheria</taxon>
        <taxon>Euarchontoglires</taxon>
        <taxon>Primates</taxon>
        <taxon>Haplorrhini</taxon>
        <taxon>Platyrrhini</taxon>
        <taxon>Cebidae</taxon>
        <taxon>Callitrichinae</taxon>
        <taxon>Saguinus</taxon>
    </lineage>
</organism>
<comment type="caution">
    <text evidence="2">The sequence shown here is derived from an EMBL/GenBank/DDBJ whole genome shotgun (WGS) entry which is preliminary data.</text>
</comment>
<gene>
    <name evidence="2" type="ORF">P7K49_002842</name>
</gene>
<reference evidence="2 3" key="1">
    <citation type="submission" date="2023-05" db="EMBL/GenBank/DDBJ databases">
        <title>B98-5 Cell Line De Novo Hybrid Assembly: An Optical Mapping Approach.</title>
        <authorList>
            <person name="Kananen K."/>
            <person name="Auerbach J.A."/>
            <person name="Kautto E."/>
            <person name="Blachly J.S."/>
        </authorList>
    </citation>
    <scope>NUCLEOTIDE SEQUENCE [LARGE SCALE GENOMIC DNA]</scope>
    <source>
        <strain evidence="2">B95-8</strain>
        <tissue evidence="2">Cell line</tissue>
    </source>
</reference>